<dbReference type="STRING" id="166423.A0A0N1ITZ8"/>
<accession>A0A0N1ITZ8</accession>
<keyword evidence="3" id="KW-0808">Transferase</keyword>
<feature type="domain" description="Heparan-alpha-glucosaminide N-acetyltransferase catalytic" evidence="2">
    <location>
        <begin position="175"/>
        <end position="296"/>
    </location>
</feature>
<dbReference type="PANTHER" id="PTHR31061">
    <property type="entry name" value="LD22376P"/>
    <property type="match status" value="1"/>
</dbReference>
<dbReference type="AlphaFoldDB" id="A0A0N1ITZ8"/>
<dbReference type="PANTHER" id="PTHR31061:SF24">
    <property type="entry name" value="LD22376P"/>
    <property type="match status" value="1"/>
</dbReference>
<keyword evidence="1" id="KW-0812">Transmembrane</keyword>
<evidence type="ECO:0000259" key="2">
    <source>
        <dbReference type="Pfam" id="PF07786"/>
    </source>
</evidence>
<feature type="transmembrane region" description="Helical" evidence="1">
    <location>
        <begin position="245"/>
        <end position="264"/>
    </location>
</feature>
<name>A0A0N1ITZ8_9HYME</name>
<feature type="non-terminal residue" evidence="3">
    <location>
        <position position="1"/>
    </location>
</feature>
<keyword evidence="4" id="KW-1185">Reference proteome</keyword>
<gene>
    <name evidence="3" type="ORF">WN51_07432</name>
</gene>
<protein>
    <submittedName>
        <fullName evidence="3">Heparan-alpha-glucosaminide N-acetyltransferase</fullName>
    </submittedName>
</protein>
<proteinExistence type="predicted"/>
<keyword evidence="1" id="KW-1133">Transmembrane helix</keyword>
<feature type="transmembrane region" description="Helical" evidence="1">
    <location>
        <begin position="178"/>
        <end position="196"/>
    </location>
</feature>
<evidence type="ECO:0000256" key="1">
    <source>
        <dbReference type="SAM" id="Phobius"/>
    </source>
</evidence>
<sequence length="702" mass="79563">VQRDMETTDEWLCDPYILGYDEACINLRAEISNVWFYLLSADCALCPYTRLNQIVVNQSSPVTIDTVRSSSIRIVDAEDPSEFISAKNTSDVICELTPNLGQFGVYELAVQNRSCDLKVLVAPTYPYTEFFVIFGVLILVLFGLSGLKSLWHVCREKYMKNREDDTTLRQSAKRRVKAIDTVRGACTLLMIFVNNGSGGYKTLGHATWNGLLPGDLLFPCFTWIMGVCIPIAMSSQMKRTASKGTILYGIIKRSILLFLIGMSVNTMSSGPQLETIRIFGVLQRIGITYFVVAMLYFLFMSRKSSKIQSPMLREVQDFLLLLPQWCVMLVIVAVHCTITFCLHVPGCPTGYLGPGGLHDDAKYFDCVGGAAGYIDRMILTEAHLHYSATVYKSGPYDPEGILGTLTTAFQVFLGLHAGIIMMTYKDWKERVIRWLTWAAFLGCIGCVLHFTNVIPVNKKLWCVSDEEHQRASYIMSLSFVFVTTSFSLAFLSACYLLVDVVKVWNGGPFRIPGMNALLLYVGHMVCYQNYPFHWSIGSMESRALRLCEAIWGAGLWACIYLYPNERRSKIVKWQRRIDCSEMRIKLPMTRQYYRVKELKTMNDRVGEIILNSQLRFNKYYNHIHEDLSLRTDTAMASHKLHHIGTSKAILIEAQVELLVTEIGRVPKKDLILFIPTSSYLNCDKISETINQTIVVQHFIVNG</sequence>
<feature type="transmembrane region" description="Helical" evidence="1">
    <location>
        <begin position="276"/>
        <end position="299"/>
    </location>
</feature>
<dbReference type="OrthoDB" id="2149840at2759"/>
<dbReference type="GO" id="GO:0016740">
    <property type="term" value="F:transferase activity"/>
    <property type="evidence" value="ECO:0007669"/>
    <property type="project" value="UniProtKB-KW"/>
</dbReference>
<dbReference type="Proteomes" id="UP000053105">
    <property type="component" value="Unassembled WGS sequence"/>
</dbReference>
<organism evidence="3 4">
    <name type="scientific">Melipona quadrifasciata</name>
    <dbReference type="NCBI Taxonomy" id="166423"/>
    <lineage>
        <taxon>Eukaryota</taxon>
        <taxon>Metazoa</taxon>
        <taxon>Ecdysozoa</taxon>
        <taxon>Arthropoda</taxon>
        <taxon>Hexapoda</taxon>
        <taxon>Insecta</taxon>
        <taxon>Pterygota</taxon>
        <taxon>Neoptera</taxon>
        <taxon>Endopterygota</taxon>
        <taxon>Hymenoptera</taxon>
        <taxon>Apocrita</taxon>
        <taxon>Aculeata</taxon>
        <taxon>Apoidea</taxon>
        <taxon>Anthophila</taxon>
        <taxon>Apidae</taxon>
        <taxon>Melipona</taxon>
    </lineage>
</organism>
<evidence type="ECO:0000313" key="3">
    <source>
        <dbReference type="EMBL" id="KOX78571.1"/>
    </source>
</evidence>
<dbReference type="Pfam" id="PF07786">
    <property type="entry name" value="HGSNAT_cat"/>
    <property type="match status" value="1"/>
</dbReference>
<dbReference type="EMBL" id="KQ435720">
    <property type="protein sequence ID" value="KOX78571.1"/>
    <property type="molecule type" value="Genomic_DNA"/>
</dbReference>
<feature type="transmembrane region" description="Helical" evidence="1">
    <location>
        <begin position="434"/>
        <end position="454"/>
    </location>
</feature>
<feature type="transmembrane region" description="Helical" evidence="1">
    <location>
        <begin position="401"/>
        <end position="422"/>
    </location>
</feature>
<dbReference type="InterPro" id="IPR012429">
    <property type="entry name" value="HGSNAT_cat"/>
</dbReference>
<feature type="transmembrane region" description="Helical" evidence="1">
    <location>
        <begin position="474"/>
        <end position="497"/>
    </location>
</feature>
<feature type="transmembrane region" description="Helical" evidence="1">
    <location>
        <begin position="130"/>
        <end position="151"/>
    </location>
</feature>
<feature type="transmembrane region" description="Helical" evidence="1">
    <location>
        <begin position="320"/>
        <end position="345"/>
    </location>
</feature>
<keyword evidence="1" id="KW-0472">Membrane</keyword>
<feature type="transmembrane region" description="Helical" evidence="1">
    <location>
        <begin position="216"/>
        <end position="233"/>
    </location>
</feature>
<evidence type="ECO:0000313" key="4">
    <source>
        <dbReference type="Proteomes" id="UP000053105"/>
    </source>
</evidence>
<reference evidence="3 4" key="1">
    <citation type="submission" date="2015-07" db="EMBL/GenBank/DDBJ databases">
        <title>The genome of Melipona quadrifasciata.</title>
        <authorList>
            <person name="Pan H."/>
            <person name="Kapheim K."/>
        </authorList>
    </citation>
    <scope>NUCLEOTIDE SEQUENCE [LARGE SCALE GENOMIC DNA]</scope>
    <source>
        <strain evidence="3">0111107301</strain>
        <tissue evidence="3">Whole body</tissue>
    </source>
</reference>